<evidence type="ECO:0000313" key="2">
    <source>
        <dbReference type="Proteomes" id="UP000575068"/>
    </source>
</evidence>
<dbReference type="PANTHER" id="PTHR34655">
    <property type="entry name" value="CONSERVED WITHIN P. AEROPHILUM"/>
    <property type="match status" value="1"/>
</dbReference>
<dbReference type="AlphaFoldDB" id="A0A840HZP7"/>
<keyword evidence="2" id="KW-1185">Reference proteome</keyword>
<dbReference type="Pfam" id="PF13686">
    <property type="entry name" value="DrsE_2"/>
    <property type="match status" value="1"/>
</dbReference>
<proteinExistence type="predicted"/>
<organism evidence="1 2">
    <name type="scientific">Rhizorhapis suberifaciens</name>
    <name type="common">corky root of lettuce</name>
    <dbReference type="NCBI Taxonomy" id="13656"/>
    <lineage>
        <taxon>Bacteria</taxon>
        <taxon>Pseudomonadati</taxon>
        <taxon>Pseudomonadota</taxon>
        <taxon>Alphaproteobacteria</taxon>
        <taxon>Sphingomonadales</taxon>
        <taxon>Sphingomonadaceae</taxon>
        <taxon>Rhizorhapis</taxon>
    </lineage>
</organism>
<sequence>MRNLKLVILTPDPERVRGALTIAAAQAALGAEVTIFCQLEAAALLRQPFTAPNDTAHQVKGLPTLDDLMSDAAGLGVRFIACQSGMELCGMEASDLAPHSSTGGPVSFLQTVEDGERLLII</sequence>
<dbReference type="RefSeq" id="WP_184477347.1">
    <property type="nucleotide sequence ID" value="NZ_JACHOV010000018.1"/>
</dbReference>
<dbReference type="PANTHER" id="PTHR34655:SF2">
    <property type="entry name" value="PEROXIREDOXIN FAMILY PROTEIN"/>
    <property type="match status" value="1"/>
</dbReference>
<comment type="caution">
    <text evidence="1">The sequence shown here is derived from an EMBL/GenBank/DDBJ whole genome shotgun (WGS) entry which is preliminary data.</text>
</comment>
<dbReference type="SUPFAM" id="SSF75169">
    <property type="entry name" value="DsrEFH-like"/>
    <property type="match status" value="1"/>
</dbReference>
<evidence type="ECO:0000313" key="1">
    <source>
        <dbReference type="EMBL" id="MBB4642886.1"/>
    </source>
</evidence>
<dbReference type="InterPro" id="IPR032836">
    <property type="entry name" value="DsrE2-like"/>
</dbReference>
<dbReference type="EMBL" id="JACHOV010000018">
    <property type="protein sequence ID" value="MBB4642886.1"/>
    <property type="molecule type" value="Genomic_DNA"/>
</dbReference>
<reference evidence="1 2" key="1">
    <citation type="submission" date="2020-08" db="EMBL/GenBank/DDBJ databases">
        <title>Genomic Encyclopedia of Type Strains, Phase IV (KMG-IV): sequencing the most valuable type-strain genomes for metagenomic binning, comparative biology and taxonomic classification.</title>
        <authorList>
            <person name="Goeker M."/>
        </authorList>
    </citation>
    <scope>NUCLEOTIDE SEQUENCE [LARGE SCALE GENOMIC DNA]</scope>
    <source>
        <strain evidence="1 2">DSM 7465</strain>
    </source>
</reference>
<accession>A0A840HZP7</accession>
<name>A0A840HZP7_9SPHN</name>
<dbReference type="InterPro" id="IPR027396">
    <property type="entry name" value="DsrEFH-like"/>
</dbReference>
<dbReference type="Proteomes" id="UP000575068">
    <property type="component" value="Unassembled WGS sequence"/>
</dbReference>
<dbReference type="Gene3D" id="3.40.1260.10">
    <property type="entry name" value="DsrEFH-like"/>
    <property type="match status" value="1"/>
</dbReference>
<gene>
    <name evidence="1" type="ORF">HNQ99_003222</name>
</gene>
<protein>
    <submittedName>
        <fullName evidence="1">Putative peroxiredoxin</fullName>
    </submittedName>
</protein>